<dbReference type="AlphaFoldDB" id="I7MMI2"/>
<keyword evidence="1" id="KW-0175">Coiled coil</keyword>
<dbReference type="GO" id="GO:0016579">
    <property type="term" value="P:protein deubiquitination"/>
    <property type="evidence" value="ECO:0007669"/>
    <property type="project" value="InterPro"/>
</dbReference>
<dbReference type="Gene3D" id="3.90.70.10">
    <property type="entry name" value="Cysteine proteinases"/>
    <property type="match status" value="1"/>
</dbReference>
<protein>
    <submittedName>
        <fullName evidence="3">Ubiquitin carboxy-terminal hydrolase</fullName>
    </submittedName>
</protein>
<feature type="coiled-coil region" evidence="1">
    <location>
        <begin position="488"/>
        <end position="519"/>
    </location>
</feature>
<evidence type="ECO:0000259" key="2">
    <source>
        <dbReference type="PROSITE" id="PS50235"/>
    </source>
</evidence>
<evidence type="ECO:0000313" key="3">
    <source>
        <dbReference type="EMBL" id="EAS04909.3"/>
    </source>
</evidence>
<dbReference type="RefSeq" id="XP_001025154.3">
    <property type="nucleotide sequence ID" value="XM_001025154.3"/>
</dbReference>
<dbReference type="Proteomes" id="UP000009168">
    <property type="component" value="Unassembled WGS sequence"/>
</dbReference>
<dbReference type="PROSITE" id="PS00973">
    <property type="entry name" value="USP_2"/>
    <property type="match status" value="1"/>
</dbReference>
<dbReference type="EMBL" id="GG662435">
    <property type="protein sequence ID" value="EAS04909.3"/>
    <property type="molecule type" value="Genomic_DNA"/>
</dbReference>
<dbReference type="InterPro" id="IPR050164">
    <property type="entry name" value="Peptidase_C19"/>
</dbReference>
<dbReference type="PROSITE" id="PS50235">
    <property type="entry name" value="USP_3"/>
    <property type="match status" value="1"/>
</dbReference>
<dbReference type="STRING" id="312017.I7MMI2"/>
<dbReference type="PANTHER" id="PTHR24006">
    <property type="entry name" value="UBIQUITIN CARBOXYL-TERMINAL HYDROLASE"/>
    <property type="match status" value="1"/>
</dbReference>
<dbReference type="GeneID" id="7830685"/>
<dbReference type="InterPro" id="IPR028889">
    <property type="entry name" value="USP"/>
</dbReference>
<dbReference type="InterPro" id="IPR018200">
    <property type="entry name" value="USP_CS"/>
</dbReference>
<name>I7MMI2_TETTS</name>
<dbReference type="InterPro" id="IPR001394">
    <property type="entry name" value="Peptidase_C19_UCH"/>
</dbReference>
<gene>
    <name evidence="3" type="ORF">TTHERM_00684530</name>
</gene>
<evidence type="ECO:0000313" key="4">
    <source>
        <dbReference type="Proteomes" id="UP000009168"/>
    </source>
</evidence>
<feature type="domain" description="USP" evidence="2">
    <location>
        <begin position="100"/>
        <end position="592"/>
    </location>
</feature>
<keyword evidence="4" id="KW-1185">Reference proteome</keyword>
<dbReference type="GO" id="GO:0004843">
    <property type="term" value="F:cysteine-type deubiquitinase activity"/>
    <property type="evidence" value="ECO:0007669"/>
    <property type="project" value="InterPro"/>
</dbReference>
<dbReference type="KEGG" id="tet:TTHERM_00684530"/>
<sequence>MADSLFRSQDSFQNVLNYFSDMGFDKKNIWEAWKNTNHRHNLMLNELIRIQQEQGKVPQQNIIKDSKEDSQIQQAIRLSLRSFTSEANTEEYIRKGDHPAGLFNLGRTCYFNVVIQTLFSIKELREIILSIDLNMKQPENQSSIQDEERQKYVNLTKQFQILFSCLLKGQKSFQNPKELFESLREFNGEVFKIGEENDFWEFQNSIFEILEKSFSKLYNISESELKNLPQQSSLFLSQLMSINLKQDFFTNKLEEDKKKQLVSQQKNYNPMTELFYGKVQECITYNEGNNELKKFNEYVQGIVSLEVKHGDLYKALEASQIFEIPDYELQSGCKTKAKIENKFKKAPQILNFCINRLDFDRKNLRTVKLNNQFYFEKELNLTNFCVQDDQLEGTLRTEDLDQINKLNRQIKKIEEKLKQCQNPNCAPIQLESCFENILQFLQKQQQLQQQDDFIDIDEYDVMELDQATGFFGLLSCSQQELKTTIQILNNYKNQITKQTESLSEKLEKLRKERWQLYRKSKKNIYELFSILMHEGTADSGHYYCYIWNEQKQKWFKYNDSTVTEANEEDLLFEAYGKPDSTKNACCLFYRNKIHKTDYKANTIVPPQLQEIVNQRDKEFFDNIDRQKVLNALEPFKRKLQQEITKRQAAILKNKDSLQCIIELTNFQNFLINLEDFKHYGIRDILIQMIKDPELESIKAELRDPSNFDNGIEIFFQQLEKVCRIPSYLNMNESQISEYNLLKEAHQKILHCQKEFEMILKKFEKIESYPEVLKSLGAIQLCLKDMNPYISKNSLIAVRLSQGTNYMLQVQLLKGCFNIDCLMQKQNTSELINLTNLIVICLMTFFRGDETLKKQIEQNLKYTLNTHGTNSRLFNEQLFQAFRTSIDQISKINQLFEKNVQDMRKVFCLKYLNEKINWDSEVELVEMSTSLLNSWDKQLTTLTLWRNFLDKLMSSNKLISNDERLNQEELQYEKYI</sequence>
<dbReference type="GO" id="GO:0005634">
    <property type="term" value="C:nucleus"/>
    <property type="evidence" value="ECO:0007669"/>
    <property type="project" value="TreeGrafter"/>
</dbReference>
<feature type="coiled-coil region" evidence="1">
    <location>
        <begin position="396"/>
        <end position="423"/>
    </location>
</feature>
<accession>I7MMI2</accession>
<dbReference type="OrthoDB" id="289038at2759"/>
<dbReference type="SUPFAM" id="SSF54001">
    <property type="entry name" value="Cysteine proteinases"/>
    <property type="match status" value="1"/>
</dbReference>
<organism evidence="3 4">
    <name type="scientific">Tetrahymena thermophila (strain SB210)</name>
    <dbReference type="NCBI Taxonomy" id="312017"/>
    <lineage>
        <taxon>Eukaryota</taxon>
        <taxon>Sar</taxon>
        <taxon>Alveolata</taxon>
        <taxon>Ciliophora</taxon>
        <taxon>Intramacronucleata</taxon>
        <taxon>Oligohymenophorea</taxon>
        <taxon>Hymenostomatida</taxon>
        <taxon>Tetrahymenina</taxon>
        <taxon>Tetrahymenidae</taxon>
        <taxon>Tetrahymena</taxon>
    </lineage>
</organism>
<dbReference type="InterPro" id="IPR038765">
    <property type="entry name" value="Papain-like_cys_pep_sf"/>
</dbReference>
<reference evidence="4" key="1">
    <citation type="journal article" date="2006" name="PLoS Biol.">
        <title>Macronuclear genome sequence of the ciliate Tetrahymena thermophila, a model eukaryote.</title>
        <authorList>
            <person name="Eisen J.A."/>
            <person name="Coyne R.S."/>
            <person name="Wu M."/>
            <person name="Wu D."/>
            <person name="Thiagarajan M."/>
            <person name="Wortman J.R."/>
            <person name="Badger J.H."/>
            <person name="Ren Q."/>
            <person name="Amedeo P."/>
            <person name="Jones K.M."/>
            <person name="Tallon L.J."/>
            <person name="Delcher A.L."/>
            <person name="Salzberg S.L."/>
            <person name="Silva J.C."/>
            <person name="Haas B.J."/>
            <person name="Majoros W.H."/>
            <person name="Farzad M."/>
            <person name="Carlton J.M."/>
            <person name="Smith R.K. Jr."/>
            <person name="Garg J."/>
            <person name="Pearlman R.E."/>
            <person name="Karrer K.M."/>
            <person name="Sun L."/>
            <person name="Manning G."/>
            <person name="Elde N.C."/>
            <person name="Turkewitz A.P."/>
            <person name="Asai D.J."/>
            <person name="Wilkes D.E."/>
            <person name="Wang Y."/>
            <person name="Cai H."/>
            <person name="Collins K."/>
            <person name="Stewart B.A."/>
            <person name="Lee S.R."/>
            <person name="Wilamowska K."/>
            <person name="Weinberg Z."/>
            <person name="Ruzzo W.L."/>
            <person name="Wloga D."/>
            <person name="Gaertig J."/>
            <person name="Frankel J."/>
            <person name="Tsao C.-C."/>
            <person name="Gorovsky M.A."/>
            <person name="Keeling P.J."/>
            <person name="Waller R.F."/>
            <person name="Patron N.J."/>
            <person name="Cherry J.M."/>
            <person name="Stover N.A."/>
            <person name="Krieger C.J."/>
            <person name="del Toro C."/>
            <person name="Ryder H.F."/>
            <person name="Williamson S.C."/>
            <person name="Barbeau R.A."/>
            <person name="Hamilton E.P."/>
            <person name="Orias E."/>
        </authorList>
    </citation>
    <scope>NUCLEOTIDE SEQUENCE [LARGE SCALE GENOMIC DNA]</scope>
    <source>
        <strain evidence="4">SB210</strain>
    </source>
</reference>
<dbReference type="GO" id="GO:0005829">
    <property type="term" value="C:cytosol"/>
    <property type="evidence" value="ECO:0007669"/>
    <property type="project" value="TreeGrafter"/>
</dbReference>
<dbReference type="PANTHER" id="PTHR24006:SF827">
    <property type="entry name" value="UBIQUITIN CARBOXYL-TERMINAL HYDROLASE 34"/>
    <property type="match status" value="1"/>
</dbReference>
<dbReference type="eggNOG" id="KOG1863">
    <property type="taxonomic scope" value="Eukaryota"/>
</dbReference>
<proteinExistence type="predicted"/>
<dbReference type="InParanoid" id="I7MMI2"/>
<keyword evidence="3" id="KW-0378">Hydrolase</keyword>
<dbReference type="Pfam" id="PF00443">
    <property type="entry name" value="UCH"/>
    <property type="match status" value="1"/>
</dbReference>
<evidence type="ECO:0000256" key="1">
    <source>
        <dbReference type="SAM" id="Coils"/>
    </source>
</evidence>